<proteinExistence type="inferred from homology"/>
<protein>
    <recommendedName>
        <fullName evidence="3 10">Cell division protein FtsX</fullName>
    </recommendedName>
</protein>
<dbReference type="PANTHER" id="PTHR47755">
    <property type="entry name" value="CELL DIVISION PROTEIN FTSX"/>
    <property type="match status" value="1"/>
</dbReference>
<dbReference type="EMBL" id="FOES01000009">
    <property type="protein sequence ID" value="SEQ24647.1"/>
    <property type="molecule type" value="Genomic_DNA"/>
</dbReference>
<dbReference type="Pfam" id="PF02687">
    <property type="entry name" value="FtsX"/>
    <property type="match status" value="1"/>
</dbReference>
<keyword evidence="9 10" id="KW-0131">Cell cycle</keyword>
<evidence type="ECO:0000256" key="2">
    <source>
        <dbReference type="ARBA" id="ARBA00007379"/>
    </source>
</evidence>
<dbReference type="Pfam" id="PF18075">
    <property type="entry name" value="FtsX_ECD"/>
    <property type="match status" value="1"/>
</dbReference>
<dbReference type="OrthoDB" id="9812531at2"/>
<dbReference type="PANTHER" id="PTHR47755:SF1">
    <property type="entry name" value="CELL DIVISION PROTEIN FTSX"/>
    <property type="match status" value="1"/>
</dbReference>
<evidence type="ECO:0000259" key="12">
    <source>
        <dbReference type="Pfam" id="PF02687"/>
    </source>
</evidence>
<evidence type="ECO:0000256" key="3">
    <source>
        <dbReference type="ARBA" id="ARBA00021907"/>
    </source>
</evidence>
<dbReference type="PIRSF" id="PIRSF003097">
    <property type="entry name" value="FtsX"/>
    <property type="match status" value="1"/>
</dbReference>
<dbReference type="RefSeq" id="WP_091773198.1">
    <property type="nucleotide sequence ID" value="NZ_FOES01000009.1"/>
</dbReference>
<dbReference type="InterPro" id="IPR040690">
    <property type="entry name" value="FtsX_ECD"/>
</dbReference>
<feature type="domain" description="ABC3 transporter permease C-terminal" evidence="12">
    <location>
        <begin position="177"/>
        <end position="297"/>
    </location>
</feature>
<dbReference type="AlphaFoldDB" id="A0A1H9EGG4"/>
<gene>
    <name evidence="14" type="ORF">SAMN05216362_10955</name>
</gene>
<keyword evidence="5 10" id="KW-0132">Cell division</keyword>
<evidence type="ECO:0000313" key="15">
    <source>
        <dbReference type="Proteomes" id="UP000199427"/>
    </source>
</evidence>
<keyword evidence="4 10" id="KW-1003">Cell membrane</keyword>
<keyword evidence="15" id="KW-1185">Reference proteome</keyword>
<evidence type="ECO:0000256" key="1">
    <source>
        <dbReference type="ARBA" id="ARBA00004651"/>
    </source>
</evidence>
<evidence type="ECO:0000256" key="10">
    <source>
        <dbReference type="PIRNR" id="PIRNR003097"/>
    </source>
</evidence>
<comment type="subcellular location">
    <subcellularLocation>
        <location evidence="1">Cell membrane</location>
        <topology evidence="1">Multi-pass membrane protein</topology>
    </subcellularLocation>
</comment>
<dbReference type="Proteomes" id="UP000199427">
    <property type="component" value="Unassembled WGS sequence"/>
</dbReference>
<reference evidence="14 15" key="1">
    <citation type="submission" date="2016-10" db="EMBL/GenBank/DDBJ databases">
        <authorList>
            <person name="de Groot N.N."/>
        </authorList>
    </citation>
    <scope>NUCLEOTIDE SEQUENCE [LARGE SCALE GENOMIC DNA]</scope>
    <source>
        <strain evidence="14 15">DSM 21633</strain>
    </source>
</reference>
<evidence type="ECO:0000256" key="7">
    <source>
        <dbReference type="ARBA" id="ARBA00022989"/>
    </source>
</evidence>
<dbReference type="GO" id="GO:0005886">
    <property type="term" value="C:plasma membrane"/>
    <property type="evidence" value="ECO:0007669"/>
    <property type="project" value="UniProtKB-SubCell"/>
</dbReference>
<feature type="transmembrane region" description="Helical" evidence="11">
    <location>
        <begin position="221"/>
        <end position="248"/>
    </location>
</feature>
<keyword evidence="6 11" id="KW-0812">Transmembrane</keyword>
<dbReference type="GO" id="GO:0051301">
    <property type="term" value="P:cell division"/>
    <property type="evidence" value="ECO:0007669"/>
    <property type="project" value="UniProtKB-KW"/>
</dbReference>
<dbReference type="STRING" id="571933.SAMN05216362_10955"/>
<dbReference type="Gene3D" id="3.30.70.3040">
    <property type="match status" value="1"/>
</dbReference>
<keyword evidence="7 11" id="KW-1133">Transmembrane helix</keyword>
<evidence type="ECO:0000256" key="5">
    <source>
        <dbReference type="ARBA" id="ARBA00022618"/>
    </source>
</evidence>
<comment type="function">
    <text evidence="10">Part of the ABC transporter FtsEX involved in asymmetric cellular division facilitating the initiation of sporulation.</text>
</comment>
<evidence type="ECO:0000256" key="8">
    <source>
        <dbReference type="ARBA" id="ARBA00023136"/>
    </source>
</evidence>
<keyword evidence="8 10" id="KW-0472">Membrane</keyword>
<evidence type="ECO:0000259" key="13">
    <source>
        <dbReference type="Pfam" id="PF18075"/>
    </source>
</evidence>
<feature type="transmembrane region" description="Helical" evidence="11">
    <location>
        <begin position="268"/>
        <end position="289"/>
    </location>
</feature>
<evidence type="ECO:0000256" key="6">
    <source>
        <dbReference type="ARBA" id="ARBA00022692"/>
    </source>
</evidence>
<feature type="transmembrane region" description="Helical" evidence="11">
    <location>
        <begin position="169"/>
        <end position="190"/>
    </location>
</feature>
<organism evidence="14 15">
    <name type="scientific">Piscibacillus halophilus</name>
    <dbReference type="NCBI Taxonomy" id="571933"/>
    <lineage>
        <taxon>Bacteria</taxon>
        <taxon>Bacillati</taxon>
        <taxon>Bacillota</taxon>
        <taxon>Bacilli</taxon>
        <taxon>Bacillales</taxon>
        <taxon>Bacillaceae</taxon>
        <taxon>Piscibacillus</taxon>
    </lineage>
</organism>
<feature type="transmembrane region" description="Helical" evidence="11">
    <location>
        <begin position="21"/>
        <end position="46"/>
    </location>
</feature>
<comment type="similarity">
    <text evidence="2 10">Belongs to the ABC-4 integral membrane protein family. FtsX subfamily.</text>
</comment>
<feature type="domain" description="FtsX extracellular" evidence="13">
    <location>
        <begin position="59"/>
        <end position="153"/>
    </location>
</feature>
<dbReference type="NCBIfam" id="NF038347">
    <property type="entry name" value="FtsX_Gpos"/>
    <property type="match status" value="1"/>
</dbReference>
<evidence type="ECO:0000256" key="9">
    <source>
        <dbReference type="ARBA" id="ARBA00023306"/>
    </source>
</evidence>
<evidence type="ECO:0000313" key="14">
    <source>
        <dbReference type="EMBL" id="SEQ24647.1"/>
    </source>
</evidence>
<accession>A0A1H9EGG4</accession>
<sequence>MKLSTARRHIIEGSRNIIRNSWMTVASVGAVTTTLILVGIFLALILNLNQVAENIEQDVQMSVYVELGAGEEEVEELESNLNELSNVRSIEYSSKEEELNKLIEDMGESGDEWGMMFEDSNPLNDVFIIKASDANYYKSLSNQVKEMDYVDDVDYSQATVERLLTFNKYARYIGLGFITALLFTAIFLISNTIRMTIIARQNEIGIMKLVGAKNSFIRWPFFIEGMLMGVIGSIIPIALVLAGYYYLYDNVDGRNLLPFVELLPFNPFAWQLSLLLLGLGVFIGIWGSVMSVRKFLKV</sequence>
<dbReference type="InterPro" id="IPR058204">
    <property type="entry name" value="FtsX_firmicutes-type"/>
</dbReference>
<dbReference type="InterPro" id="IPR003838">
    <property type="entry name" value="ABC3_permease_C"/>
</dbReference>
<dbReference type="InterPro" id="IPR004513">
    <property type="entry name" value="FtsX"/>
</dbReference>
<name>A0A1H9EGG4_9BACI</name>
<evidence type="ECO:0000256" key="4">
    <source>
        <dbReference type="ARBA" id="ARBA00022475"/>
    </source>
</evidence>
<evidence type="ECO:0000256" key="11">
    <source>
        <dbReference type="SAM" id="Phobius"/>
    </source>
</evidence>